<keyword evidence="4" id="KW-1185">Reference proteome</keyword>
<protein>
    <recommendedName>
        <fullName evidence="2">UPF0323 domain-containing protein</fullName>
    </recommendedName>
</protein>
<feature type="compositionally biased region" description="Gly residues" evidence="1">
    <location>
        <begin position="214"/>
        <end position="227"/>
    </location>
</feature>
<proteinExistence type="predicted"/>
<dbReference type="PROSITE" id="PS51257">
    <property type="entry name" value="PROKAR_LIPOPROTEIN"/>
    <property type="match status" value="1"/>
</dbReference>
<dbReference type="InterPro" id="IPR059092">
    <property type="entry name" value="UPF0323_dom"/>
</dbReference>
<evidence type="ECO:0000256" key="1">
    <source>
        <dbReference type="SAM" id="MobiDB-lite"/>
    </source>
</evidence>
<evidence type="ECO:0000313" key="3">
    <source>
        <dbReference type="EMBL" id="MEB4589661.1"/>
    </source>
</evidence>
<dbReference type="Pfam" id="PF26303">
    <property type="entry name" value="UPF0323"/>
    <property type="match status" value="1"/>
</dbReference>
<reference evidence="4" key="1">
    <citation type="submission" date="2023-07" db="EMBL/GenBank/DDBJ databases">
        <title>The carbon used by Thiothrix.</title>
        <authorList>
            <person name="Chen L."/>
        </authorList>
    </citation>
    <scope>NUCLEOTIDE SEQUENCE [LARGE SCALE GENOMIC DNA]</scope>
</reference>
<feature type="region of interest" description="Disordered" evidence="1">
    <location>
        <begin position="28"/>
        <end position="47"/>
    </location>
</feature>
<feature type="compositionally biased region" description="Low complexity" evidence="1">
    <location>
        <begin position="160"/>
        <end position="171"/>
    </location>
</feature>
<dbReference type="RefSeq" id="WP_324692855.1">
    <property type="nucleotide sequence ID" value="NZ_JAYMYJ010000012.1"/>
</dbReference>
<feature type="region of interest" description="Disordered" evidence="1">
    <location>
        <begin position="160"/>
        <end position="227"/>
    </location>
</feature>
<organism evidence="3 4">
    <name type="scientific">Candidatus Thiothrix phosphatis</name>
    <dbReference type="NCBI Taxonomy" id="3112415"/>
    <lineage>
        <taxon>Bacteria</taxon>
        <taxon>Pseudomonadati</taxon>
        <taxon>Pseudomonadota</taxon>
        <taxon>Gammaproteobacteria</taxon>
        <taxon>Thiotrichales</taxon>
        <taxon>Thiotrichaceae</taxon>
        <taxon>Thiothrix</taxon>
    </lineage>
</organism>
<feature type="domain" description="UPF0323" evidence="2">
    <location>
        <begin position="57"/>
        <end position="178"/>
    </location>
</feature>
<evidence type="ECO:0000313" key="4">
    <source>
        <dbReference type="Proteomes" id="UP001308005"/>
    </source>
</evidence>
<feature type="compositionally biased region" description="Low complexity" evidence="1">
    <location>
        <begin position="203"/>
        <end position="213"/>
    </location>
</feature>
<accession>A0ABU6CS55</accession>
<comment type="caution">
    <text evidence="3">The sequence shown here is derived from an EMBL/GenBank/DDBJ whole genome shotgun (WGS) entry which is preliminary data.</text>
</comment>
<dbReference type="EMBL" id="JAYMYJ010000012">
    <property type="protein sequence ID" value="MEB4589661.1"/>
    <property type="molecule type" value="Genomic_DNA"/>
</dbReference>
<dbReference type="Proteomes" id="UP001308005">
    <property type="component" value="Unassembled WGS sequence"/>
</dbReference>
<evidence type="ECO:0000259" key="2">
    <source>
        <dbReference type="Pfam" id="PF26303"/>
    </source>
</evidence>
<name>A0ABU6CS55_9GAMM</name>
<gene>
    <name evidence="3" type="ORF">VSS37_01585</name>
</gene>
<sequence>MNKPYIKQILSYSMVGSLGLTIVSSLQGCGGDQPPSPPPQNQAAQGTISDAAKGEGMFLVIQQTGANPDTYELKEKYPSSEGTRAILKDMDGNERILSEAELKKIAEEEAKKVEAGTSQLTQPVVVNQGMSLGETLLASAAGALIGGMIANKLMGNPNYQQHQQYQQQRAQTSISRPAAGGTDTRAVKPGGASQQPRSGFFGGNSSANPSNRPSGGGSFGGGSPFGG</sequence>